<dbReference type="AlphaFoldDB" id="A0A3M6VWG2"/>
<proteinExistence type="predicted"/>
<dbReference type="VEuPathDB" id="FungiDB:DD237_005957"/>
<protein>
    <submittedName>
        <fullName evidence="1">Uncharacterized protein</fullName>
    </submittedName>
</protein>
<accession>A0A3M6VWG2</accession>
<evidence type="ECO:0000313" key="1">
    <source>
        <dbReference type="EMBL" id="RMX69740.1"/>
    </source>
</evidence>
<evidence type="ECO:0000313" key="2">
    <source>
        <dbReference type="Proteomes" id="UP000282087"/>
    </source>
</evidence>
<keyword evidence="2" id="KW-1185">Reference proteome</keyword>
<dbReference type="EMBL" id="QLLG01000015">
    <property type="protein sequence ID" value="RMX69740.1"/>
    <property type="molecule type" value="Genomic_DNA"/>
</dbReference>
<dbReference type="Proteomes" id="UP000282087">
    <property type="component" value="Unassembled WGS sequence"/>
</dbReference>
<gene>
    <name evidence="1" type="ORF">DD238_001696</name>
</gene>
<reference evidence="1 2" key="1">
    <citation type="submission" date="2018-06" db="EMBL/GenBank/DDBJ databases">
        <title>Comparative genomics of downy mildews reveals potential adaptations to biotrophy.</title>
        <authorList>
            <person name="Fletcher K."/>
            <person name="Klosterman S.J."/>
            <person name="Derevnina L."/>
            <person name="Martin F."/>
            <person name="Koike S."/>
            <person name="Reyes Chin-Wo S."/>
            <person name="Mou B."/>
            <person name="Michelmore R."/>
        </authorList>
    </citation>
    <scope>NUCLEOTIDE SEQUENCE [LARGE SCALE GENOMIC DNA]</scope>
    <source>
        <strain evidence="1 2">R14</strain>
    </source>
</reference>
<sequence>MEKAADPTKQEFLKLKVLLVQTANDVTKCLKTLNMNLGKYDRRHGLYFRSTSKYSLRSDIRVVKELAVDLRYAAKRIYKNKNPTKSEIHTARLSTNATADAMNDLIQSGRMYDQNVNKGVLGGVTNIIDNILGGNDNNQVEHERGSFQNGNGKCTTKRGLFGHKHIGDGLRKTSDTVEAVVVSTMRDSFGGFSALQQQIIAMEDAMSPSFATRDKEAVMNVSNKLADDSSLSLACTDNQYLST</sequence>
<name>A0A3M6VWG2_9STRA</name>
<organism evidence="1 2">
    <name type="scientific">Peronospora effusa</name>
    <dbReference type="NCBI Taxonomy" id="542832"/>
    <lineage>
        <taxon>Eukaryota</taxon>
        <taxon>Sar</taxon>
        <taxon>Stramenopiles</taxon>
        <taxon>Oomycota</taxon>
        <taxon>Peronosporomycetes</taxon>
        <taxon>Peronosporales</taxon>
        <taxon>Peronosporaceae</taxon>
        <taxon>Peronospora</taxon>
    </lineage>
</organism>
<comment type="caution">
    <text evidence="1">The sequence shown here is derived from an EMBL/GenBank/DDBJ whole genome shotgun (WGS) entry which is preliminary data.</text>
</comment>